<accession>A0ACC6PWU8</accession>
<evidence type="ECO:0000313" key="1">
    <source>
        <dbReference type="EMBL" id="MEJ8635788.1"/>
    </source>
</evidence>
<gene>
    <name evidence="1" type="ORF">WKI67_20640</name>
</gene>
<name>A0ACC6PWU8_9ACTN</name>
<dbReference type="Proteomes" id="UP001377168">
    <property type="component" value="Unassembled WGS sequence"/>
</dbReference>
<dbReference type="EMBL" id="JBBKAJ010000022">
    <property type="protein sequence ID" value="MEJ8635788.1"/>
    <property type="molecule type" value="Genomic_DNA"/>
</dbReference>
<keyword evidence="1" id="KW-0378">Hydrolase</keyword>
<dbReference type="EC" id="3.4.11.-" evidence="1"/>
<keyword evidence="2" id="KW-1185">Reference proteome</keyword>
<reference evidence="1" key="1">
    <citation type="submission" date="2024-03" db="EMBL/GenBank/DDBJ databases">
        <title>Novel Streptomyces species of biotechnological and ecological value are a feature of Machair soil.</title>
        <authorList>
            <person name="Prole J.R."/>
            <person name="Goodfellow M."/>
            <person name="Allenby N."/>
            <person name="Ward A.C."/>
        </authorList>
    </citation>
    <scope>NUCLEOTIDE SEQUENCE</scope>
    <source>
        <strain evidence="1">MS2.AVA.5</strain>
    </source>
</reference>
<proteinExistence type="predicted"/>
<comment type="caution">
    <text evidence="1">The sequence shown here is derived from an EMBL/GenBank/DDBJ whole genome shotgun (WGS) entry which is preliminary data.</text>
</comment>
<evidence type="ECO:0000313" key="2">
    <source>
        <dbReference type="Proteomes" id="UP001377168"/>
    </source>
</evidence>
<protein>
    <submittedName>
        <fullName evidence="1">M1 family metallopeptidase</fullName>
        <ecNumber evidence="1">3.4.11.-</ecNumber>
    </submittedName>
</protein>
<keyword evidence="1" id="KW-0645">Protease</keyword>
<sequence>MCRRRLFPVAMSVAATLLLTGCPSLHGGHPQVHGKPGAAGVGDPLFAKLGNGGYDVSHYGLALDYDPVTGHLSGTAEIIAKATQDLSAFNLDLHGLTVDSVALGARKAAVDQAGDEVTVHLDEAVAKGDGLRALVRYSGTPRTVVDVDGAEEGWLRSADGALAVGQPAGSMAWFPGNHHPSDKATYDIKVTVPKGLQAISNGVLHDQYSTGDRTTFFWQSTDVMPSYAATVAIGRYELKPSAVPRTGQPVVTAVDPAVAERTEELLTQVPTMMSWSAKKFGRYPFGAFGVIVVPDGEVDYALETQTRPVFPVGEFKEETLVHEIAHQWYGNSVTPKTWKDMWLNEGFATYAEWLWDEDHNDIPAQESFEEAFADDANWRFPAADPPSAADISEDPVYWRGAMVLHKVREAVGDPMFFRILPLWAQTRMYGNASTADFTSYVEKMSGKDLDAVWDTWLYGEEKPDAL</sequence>
<keyword evidence="1" id="KW-0031">Aminopeptidase</keyword>
<organism evidence="1 2">
    <name type="scientific">Streptomyces achmelvichensis</name>
    <dbReference type="NCBI Taxonomy" id="3134111"/>
    <lineage>
        <taxon>Bacteria</taxon>
        <taxon>Bacillati</taxon>
        <taxon>Actinomycetota</taxon>
        <taxon>Actinomycetes</taxon>
        <taxon>Kitasatosporales</taxon>
        <taxon>Streptomycetaceae</taxon>
        <taxon>Streptomyces</taxon>
    </lineage>
</organism>